<dbReference type="KEGG" id="pprf:DPRO_4006"/>
<reference evidence="5" key="1">
    <citation type="submission" date="2017-09" db="EMBL/GenBank/DDBJ databases">
        <authorList>
            <person name="Regsiter A."/>
            <person name="William W."/>
        </authorList>
    </citation>
    <scope>NUCLEOTIDE SEQUENCE [LARGE SCALE GENOMIC DNA]</scope>
    <source>
        <strain evidence="5">500-1</strain>
    </source>
</reference>
<evidence type="ECO:0000256" key="2">
    <source>
        <dbReference type="ARBA" id="ARBA00023315"/>
    </source>
</evidence>
<keyword evidence="1 4" id="KW-0808">Transferase</keyword>
<keyword evidence="5" id="KW-1185">Reference proteome</keyword>
<dbReference type="InterPro" id="IPR051635">
    <property type="entry name" value="SNAT-like"/>
</dbReference>
<organism evidence="4 5">
    <name type="scientific">Pseudodesulfovibrio profundus</name>
    <dbReference type="NCBI Taxonomy" id="57320"/>
    <lineage>
        <taxon>Bacteria</taxon>
        <taxon>Pseudomonadati</taxon>
        <taxon>Thermodesulfobacteriota</taxon>
        <taxon>Desulfovibrionia</taxon>
        <taxon>Desulfovibrionales</taxon>
        <taxon>Desulfovibrionaceae</taxon>
    </lineage>
</organism>
<dbReference type="AlphaFoldDB" id="A0A2C8FE45"/>
<protein>
    <submittedName>
        <fullName evidence="4">GNAT family acetyltransferase</fullName>
    </submittedName>
</protein>
<evidence type="ECO:0000259" key="3">
    <source>
        <dbReference type="PROSITE" id="PS51186"/>
    </source>
</evidence>
<evidence type="ECO:0000256" key="1">
    <source>
        <dbReference type="ARBA" id="ARBA00022679"/>
    </source>
</evidence>
<dbReference type="PROSITE" id="PS51186">
    <property type="entry name" value="GNAT"/>
    <property type="match status" value="1"/>
</dbReference>
<keyword evidence="2" id="KW-0012">Acyltransferase</keyword>
<feature type="domain" description="N-acetyltransferase" evidence="3">
    <location>
        <begin position="4"/>
        <end position="164"/>
    </location>
</feature>
<evidence type="ECO:0000313" key="4">
    <source>
        <dbReference type="EMBL" id="SOB60925.1"/>
    </source>
</evidence>
<dbReference type="PANTHER" id="PTHR10908">
    <property type="entry name" value="SEROTONIN N-ACETYLTRANSFERASE"/>
    <property type="match status" value="1"/>
</dbReference>
<dbReference type="Gene3D" id="3.40.630.30">
    <property type="match status" value="1"/>
</dbReference>
<dbReference type="Pfam" id="PF00583">
    <property type="entry name" value="Acetyltransf_1"/>
    <property type="match status" value="1"/>
</dbReference>
<dbReference type="SUPFAM" id="SSF55729">
    <property type="entry name" value="Acyl-CoA N-acyltransferases (Nat)"/>
    <property type="match status" value="1"/>
</dbReference>
<dbReference type="RefSeq" id="WP_097013586.1">
    <property type="nucleotide sequence ID" value="NZ_LT907975.1"/>
</dbReference>
<dbReference type="CDD" id="cd04301">
    <property type="entry name" value="NAT_SF"/>
    <property type="match status" value="1"/>
</dbReference>
<accession>A0A2C8FE45</accession>
<evidence type="ECO:0000313" key="5">
    <source>
        <dbReference type="Proteomes" id="UP000219215"/>
    </source>
</evidence>
<dbReference type="GO" id="GO:0008080">
    <property type="term" value="F:N-acetyltransferase activity"/>
    <property type="evidence" value="ECO:0007669"/>
    <property type="project" value="UniProtKB-ARBA"/>
</dbReference>
<dbReference type="PANTHER" id="PTHR10908:SF0">
    <property type="entry name" value="SEROTONIN N-ACETYLTRANSFERASE"/>
    <property type="match status" value="1"/>
</dbReference>
<dbReference type="InterPro" id="IPR016181">
    <property type="entry name" value="Acyl_CoA_acyltransferase"/>
</dbReference>
<dbReference type="OrthoDB" id="9800962at2"/>
<sequence length="166" mass="18721">MSDITIRMVEPDDLTACHTVECLSFPPSEAAWTSSLRNRINDYPEGFFVAECDGKIVAQVNSGSTNKDDITDEEFKQLIGHDPDGHNIVIFSLSVHPEYRKRGIAYKLMERFIEQSRELGKSQILLLCKKELIDFYGRLGFKDSGVSESNHGGAEWHEMALPLQIS</sequence>
<proteinExistence type="predicted"/>
<dbReference type="Proteomes" id="UP000219215">
    <property type="component" value="Chromosome DPRO"/>
</dbReference>
<dbReference type="InterPro" id="IPR000182">
    <property type="entry name" value="GNAT_dom"/>
</dbReference>
<dbReference type="EMBL" id="LT907975">
    <property type="protein sequence ID" value="SOB60925.1"/>
    <property type="molecule type" value="Genomic_DNA"/>
</dbReference>
<name>A0A2C8FE45_9BACT</name>
<gene>
    <name evidence="4" type="ORF">DPRO_4006</name>
</gene>